<protein>
    <submittedName>
        <fullName evidence="2">Ketol-acid reductoisomerase</fullName>
    </submittedName>
</protein>
<dbReference type="SUPFAM" id="SSF51735">
    <property type="entry name" value="NAD(P)-binding Rossmann-fold domains"/>
    <property type="match status" value="1"/>
</dbReference>
<gene>
    <name evidence="2" type="ORF">KC729_13520</name>
</gene>
<proteinExistence type="predicted"/>
<evidence type="ECO:0000259" key="1">
    <source>
        <dbReference type="Pfam" id="PF07991"/>
    </source>
</evidence>
<dbReference type="InterPro" id="IPR036291">
    <property type="entry name" value="NAD(P)-bd_dom_sf"/>
</dbReference>
<sequence length="56" mass="6057">MPVFRDEECPRDPIRGWRIGICGYGNQGRAQALNLRDSGCDVVVIAAAKRPSAAQA</sequence>
<dbReference type="Gene3D" id="3.40.50.720">
    <property type="entry name" value="NAD(P)-binding Rossmann-like Domain"/>
    <property type="match status" value="1"/>
</dbReference>
<dbReference type="Proteomes" id="UP000697710">
    <property type="component" value="Unassembled WGS sequence"/>
</dbReference>
<reference evidence="2" key="1">
    <citation type="submission" date="2020-04" db="EMBL/GenBank/DDBJ databases">
        <authorList>
            <person name="Zhang T."/>
        </authorList>
    </citation>
    <scope>NUCLEOTIDE SEQUENCE</scope>
    <source>
        <strain evidence="2">HKST-UBA01</strain>
    </source>
</reference>
<evidence type="ECO:0000313" key="2">
    <source>
        <dbReference type="EMBL" id="MCA9728703.1"/>
    </source>
</evidence>
<evidence type="ECO:0000313" key="3">
    <source>
        <dbReference type="Proteomes" id="UP000697710"/>
    </source>
</evidence>
<dbReference type="Pfam" id="PF07991">
    <property type="entry name" value="KARI_N"/>
    <property type="match status" value="1"/>
</dbReference>
<feature type="domain" description="KARI N-terminal Rossmann" evidence="1">
    <location>
        <begin position="14"/>
        <end position="56"/>
    </location>
</feature>
<name>A0A956M0T4_UNCEI</name>
<dbReference type="AlphaFoldDB" id="A0A956M0T4"/>
<dbReference type="InterPro" id="IPR013116">
    <property type="entry name" value="KARI_N"/>
</dbReference>
<accession>A0A956M0T4</accession>
<organism evidence="2 3">
    <name type="scientific">Eiseniibacteriota bacterium</name>
    <dbReference type="NCBI Taxonomy" id="2212470"/>
    <lineage>
        <taxon>Bacteria</taxon>
        <taxon>Candidatus Eiseniibacteriota</taxon>
    </lineage>
</organism>
<reference evidence="2" key="2">
    <citation type="journal article" date="2021" name="Microbiome">
        <title>Successional dynamics and alternative stable states in a saline activated sludge microbial community over 9 years.</title>
        <authorList>
            <person name="Wang Y."/>
            <person name="Ye J."/>
            <person name="Ju F."/>
            <person name="Liu L."/>
            <person name="Boyd J.A."/>
            <person name="Deng Y."/>
            <person name="Parks D.H."/>
            <person name="Jiang X."/>
            <person name="Yin X."/>
            <person name="Woodcroft B.J."/>
            <person name="Tyson G.W."/>
            <person name="Hugenholtz P."/>
            <person name="Polz M.F."/>
            <person name="Zhang T."/>
        </authorList>
    </citation>
    <scope>NUCLEOTIDE SEQUENCE</scope>
    <source>
        <strain evidence="2">HKST-UBA01</strain>
    </source>
</reference>
<comment type="caution">
    <text evidence="2">The sequence shown here is derived from an EMBL/GenBank/DDBJ whole genome shotgun (WGS) entry which is preliminary data.</text>
</comment>
<feature type="non-terminal residue" evidence="2">
    <location>
        <position position="56"/>
    </location>
</feature>
<dbReference type="EMBL" id="JAGQHR010000453">
    <property type="protein sequence ID" value="MCA9728703.1"/>
    <property type="molecule type" value="Genomic_DNA"/>
</dbReference>